<dbReference type="PANTHER" id="PTHR43369:SF2">
    <property type="entry name" value="PHOSPHORIBOSYLGLYCINAMIDE FORMYLTRANSFERASE"/>
    <property type="match status" value="1"/>
</dbReference>
<evidence type="ECO:0000256" key="4">
    <source>
        <dbReference type="ARBA" id="ARBA00038440"/>
    </source>
</evidence>
<dbReference type="SUPFAM" id="SSF53328">
    <property type="entry name" value="Formyltransferase"/>
    <property type="match status" value="1"/>
</dbReference>
<evidence type="ECO:0000259" key="7">
    <source>
        <dbReference type="Pfam" id="PF00551"/>
    </source>
</evidence>
<comment type="function">
    <text evidence="6">Catalyzes the transfer of a formyl group from 10-formyltetrahydrofolate to 5-phospho-ribosyl-glycinamide (GAR), producing 5-phospho-ribosyl-N-formylglycinamide (FGAR) and tetrahydrofolate.</text>
</comment>
<reference evidence="8 9" key="1">
    <citation type="journal article" date="2016" name="Nat. Commun.">
        <title>Thousands of microbial genomes shed light on interconnected biogeochemical processes in an aquifer system.</title>
        <authorList>
            <person name="Anantharaman K."/>
            <person name="Brown C.T."/>
            <person name="Hug L.A."/>
            <person name="Sharon I."/>
            <person name="Castelle C.J."/>
            <person name="Probst A.J."/>
            <person name="Thomas B.C."/>
            <person name="Singh A."/>
            <person name="Wilkins M.J."/>
            <person name="Karaoz U."/>
            <person name="Brodie E.L."/>
            <person name="Williams K.H."/>
            <person name="Hubbard S.S."/>
            <person name="Banfield J.F."/>
        </authorList>
    </citation>
    <scope>NUCLEOTIDE SEQUENCE [LARGE SCALE GENOMIC DNA]</scope>
</reference>
<feature type="binding site" evidence="6">
    <location>
        <begin position="96"/>
        <end position="99"/>
    </location>
    <ligand>
        <name>(6R)-10-formyltetrahydrofolate</name>
        <dbReference type="ChEBI" id="CHEBI:195366"/>
    </ligand>
</feature>
<evidence type="ECO:0000256" key="6">
    <source>
        <dbReference type="HAMAP-Rule" id="MF_01930"/>
    </source>
</evidence>
<dbReference type="Pfam" id="PF00551">
    <property type="entry name" value="Formyl_trans_N"/>
    <property type="match status" value="1"/>
</dbReference>
<dbReference type="GO" id="GO:0006189">
    <property type="term" value="P:'de novo' IMP biosynthetic process"/>
    <property type="evidence" value="ECO:0007669"/>
    <property type="project" value="UniProtKB-UniRule"/>
</dbReference>
<dbReference type="GO" id="GO:0004644">
    <property type="term" value="F:phosphoribosylglycinamide formyltransferase activity"/>
    <property type="evidence" value="ECO:0007669"/>
    <property type="project" value="UniProtKB-UniRule"/>
</dbReference>
<feature type="binding site" evidence="6">
    <location>
        <position position="71"/>
    </location>
    <ligand>
        <name>(6R)-10-formyltetrahydrofolate</name>
        <dbReference type="ChEBI" id="CHEBI:195366"/>
    </ligand>
</feature>
<feature type="site" description="Raises pKa of active site His" evidence="6">
    <location>
        <position position="154"/>
    </location>
</feature>
<dbReference type="AlphaFoldDB" id="A0A1F6MFM0"/>
<comment type="pathway">
    <text evidence="1 6">Purine metabolism; IMP biosynthesis via de novo pathway; N(2)-formyl-N(1)-(5-phospho-D-ribosyl)glycinamide from N(1)-(5-phospho-D-ribosyl)glycinamide (10-formyl THF route): step 1/1.</text>
</comment>
<dbReference type="PANTHER" id="PTHR43369">
    <property type="entry name" value="PHOSPHORIBOSYLGLYCINAMIDE FORMYLTRANSFERASE"/>
    <property type="match status" value="1"/>
</dbReference>
<feature type="domain" description="Formyl transferase N-terminal" evidence="7">
    <location>
        <begin position="9"/>
        <end position="191"/>
    </location>
</feature>
<dbReference type="EMBL" id="MFQE01000051">
    <property type="protein sequence ID" value="OGH70328.1"/>
    <property type="molecule type" value="Genomic_DNA"/>
</dbReference>
<gene>
    <name evidence="6" type="primary">purN</name>
    <name evidence="8" type="ORF">A3C90_01085</name>
</gene>
<dbReference type="GO" id="GO:0005737">
    <property type="term" value="C:cytoplasm"/>
    <property type="evidence" value="ECO:0007669"/>
    <property type="project" value="TreeGrafter"/>
</dbReference>
<comment type="similarity">
    <text evidence="4 6">Belongs to the GART family.</text>
</comment>
<dbReference type="HAMAP" id="MF_01930">
    <property type="entry name" value="PurN"/>
    <property type="match status" value="1"/>
</dbReference>
<dbReference type="FunFam" id="3.40.50.170:FF:000013">
    <property type="entry name" value="Phosphoribosylamine-glycine ligase"/>
    <property type="match status" value="1"/>
</dbReference>
<name>A0A1F6MFM0_9BACT</name>
<feature type="binding site" evidence="6">
    <location>
        <position position="113"/>
    </location>
    <ligand>
        <name>(6R)-10-formyltetrahydrofolate</name>
        <dbReference type="ChEBI" id="CHEBI:195366"/>
    </ligand>
</feature>
<evidence type="ECO:0000313" key="8">
    <source>
        <dbReference type="EMBL" id="OGH70328.1"/>
    </source>
</evidence>
<dbReference type="EC" id="2.1.2.2" evidence="6"/>
<dbReference type="UniPathway" id="UPA00074">
    <property type="reaction ID" value="UER00126"/>
</dbReference>
<keyword evidence="3 6" id="KW-0658">Purine biosynthesis</keyword>
<keyword evidence="2 6" id="KW-0808">Transferase</keyword>
<dbReference type="InterPro" id="IPR001555">
    <property type="entry name" value="GART_AS"/>
</dbReference>
<evidence type="ECO:0000256" key="3">
    <source>
        <dbReference type="ARBA" id="ARBA00022755"/>
    </source>
</evidence>
<accession>A0A1F6MFM0</accession>
<dbReference type="Proteomes" id="UP000177457">
    <property type="component" value="Unassembled WGS sequence"/>
</dbReference>
<comment type="catalytic activity">
    <reaction evidence="5 6">
        <text>N(1)-(5-phospho-beta-D-ribosyl)glycinamide + (6R)-10-formyltetrahydrofolate = N(2)-formyl-N(1)-(5-phospho-beta-D-ribosyl)glycinamide + (6S)-5,6,7,8-tetrahydrofolate + H(+)</text>
        <dbReference type="Rhea" id="RHEA:15053"/>
        <dbReference type="ChEBI" id="CHEBI:15378"/>
        <dbReference type="ChEBI" id="CHEBI:57453"/>
        <dbReference type="ChEBI" id="CHEBI:143788"/>
        <dbReference type="ChEBI" id="CHEBI:147286"/>
        <dbReference type="ChEBI" id="CHEBI:195366"/>
        <dbReference type="EC" id="2.1.2.2"/>
    </reaction>
</comment>
<evidence type="ECO:0000256" key="5">
    <source>
        <dbReference type="ARBA" id="ARBA00047664"/>
    </source>
</evidence>
<comment type="caution">
    <text evidence="8">The sequence shown here is derived from an EMBL/GenBank/DDBJ whole genome shotgun (WGS) entry which is preliminary data.</text>
</comment>
<evidence type="ECO:0000256" key="1">
    <source>
        <dbReference type="ARBA" id="ARBA00005054"/>
    </source>
</evidence>
<proteinExistence type="inferred from homology"/>
<dbReference type="InterPro" id="IPR004607">
    <property type="entry name" value="GART"/>
</dbReference>
<dbReference type="CDD" id="cd08645">
    <property type="entry name" value="FMT_core_GART"/>
    <property type="match status" value="1"/>
</dbReference>
<dbReference type="InterPro" id="IPR036477">
    <property type="entry name" value="Formyl_transf_N_sf"/>
</dbReference>
<evidence type="ECO:0000313" key="9">
    <source>
        <dbReference type="Proteomes" id="UP000177457"/>
    </source>
</evidence>
<dbReference type="InterPro" id="IPR002376">
    <property type="entry name" value="Formyl_transf_N"/>
</dbReference>
<organism evidence="8 9">
    <name type="scientific">Candidatus Magasanikbacteria bacterium RIFCSPHIGHO2_02_FULL_51_14</name>
    <dbReference type="NCBI Taxonomy" id="1798683"/>
    <lineage>
        <taxon>Bacteria</taxon>
        <taxon>Candidatus Magasanikiibacteriota</taxon>
    </lineage>
</organism>
<dbReference type="PROSITE" id="PS00373">
    <property type="entry name" value="GART"/>
    <property type="match status" value="1"/>
</dbReference>
<dbReference type="NCBIfam" id="TIGR00639">
    <property type="entry name" value="PurN"/>
    <property type="match status" value="1"/>
</dbReference>
<sequence>MVRSSHVVKLAVLGSTRGTDMQALIDAITNGELNASVNVVISNKEDAYILERARNHNIPALYIPAEKGETREQYDQKLIRELSDHQIDLILLIGWMRILSPHFVRAYPRRIMNVHPSLLPKFAGGMDADVHEAVLKAGEKETGCTVHLVDEGVDTGEIIIQKKCSVEPDDTPEMLKEKVQKLEGSALIEAIKKWDTDY</sequence>
<protein>
    <recommendedName>
        <fullName evidence="6">Phosphoribosylglycinamide formyltransferase</fullName>
        <ecNumber evidence="6">2.1.2.2</ecNumber>
    </recommendedName>
    <alternativeName>
        <fullName evidence="6">5'-phosphoribosylglycinamide transformylase</fullName>
    </alternativeName>
    <alternativeName>
        <fullName evidence="6">GAR transformylase</fullName>
        <shortName evidence="6">GART</shortName>
    </alternativeName>
</protein>
<comment type="caution">
    <text evidence="6">Lacks conserved residue(s) required for the propagation of feature annotation.</text>
</comment>
<dbReference type="Gene3D" id="3.40.50.170">
    <property type="entry name" value="Formyl transferase, N-terminal domain"/>
    <property type="match status" value="1"/>
</dbReference>
<evidence type="ECO:0000256" key="2">
    <source>
        <dbReference type="ARBA" id="ARBA00022679"/>
    </source>
</evidence>
<dbReference type="STRING" id="1798683.A3C90_01085"/>
<feature type="active site" description="Proton donor" evidence="6">
    <location>
        <position position="115"/>
    </location>
</feature>